<organism evidence="1 2">
    <name type="scientific">Rotaria magnacalcarata</name>
    <dbReference type="NCBI Taxonomy" id="392030"/>
    <lineage>
        <taxon>Eukaryota</taxon>
        <taxon>Metazoa</taxon>
        <taxon>Spiralia</taxon>
        <taxon>Gnathifera</taxon>
        <taxon>Rotifera</taxon>
        <taxon>Eurotatoria</taxon>
        <taxon>Bdelloidea</taxon>
        <taxon>Philodinida</taxon>
        <taxon>Philodinidae</taxon>
        <taxon>Rotaria</taxon>
    </lineage>
</organism>
<accession>A0A816NJ30</accession>
<reference evidence="1" key="1">
    <citation type="submission" date="2021-02" db="EMBL/GenBank/DDBJ databases">
        <authorList>
            <person name="Nowell W R."/>
        </authorList>
    </citation>
    <scope>NUCLEOTIDE SEQUENCE</scope>
</reference>
<evidence type="ECO:0000313" key="1">
    <source>
        <dbReference type="EMBL" id="CAF2035181.1"/>
    </source>
</evidence>
<protein>
    <submittedName>
        <fullName evidence="1">Uncharacterized protein</fullName>
    </submittedName>
</protein>
<sequence length="387" mass="44097">MEHLHHTHADRLSEEAYGDILSGLTNDRDVLTALGYNPLDPLEDLQPVFIVSGTCDLESLTKSLKQADEAFDSALYSRPKTLDNTLFGCNNNSGLPKDIFDCNTGTMKEQESNTKQIDISPSVGVRQTQISIKSSPKIQICYPLEQYYRPRYKSDYFTHDGKIRRPRYITDACGNHFVTLQVPPGIRGRIRIDWLTVPTENGNLYSMPYRFQQNNESSELPDCNPLYQTIAADNNGIMKLYLVLIKSKQDELKYSQPLEPFHPWQDIFGMPDKNNSNQTYPLHPKQLIQKYQLDKSQLAFTFCALSSDGQTSIPEWTTTVYSTVLTEMLNENQRKRTISCPCCAHSFDLSPVDDDNDCVQETINDTTIAKQNKNGEVIRKTKKKKLT</sequence>
<gene>
    <name evidence="1" type="ORF">XDN619_LOCUS5790</name>
</gene>
<dbReference type="Proteomes" id="UP000663887">
    <property type="component" value="Unassembled WGS sequence"/>
</dbReference>
<dbReference type="EMBL" id="CAJNRG010001613">
    <property type="protein sequence ID" value="CAF2035181.1"/>
    <property type="molecule type" value="Genomic_DNA"/>
</dbReference>
<proteinExistence type="predicted"/>
<dbReference type="AlphaFoldDB" id="A0A816NJ30"/>
<name>A0A816NJ30_9BILA</name>
<comment type="caution">
    <text evidence="1">The sequence shown here is derived from an EMBL/GenBank/DDBJ whole genome shotgun (WGS) entry which is preliminary data.</text>
</comment>
<evidence type="ECO:0000313" key="2">
    <source>
        <dbReference type="Proteomes" id="UP000663887"/>
    </source>
</evidence>